<gene>
    <name evidence="7" type="ORF">SAMN04324258_4159</name>
</gene>
<accession>A0A1T5LYP5</accession>
<keyword evidence="8" id="KW-1185">Reference proteome</keyword>
<dbReference type="EMBL" id="FUZQ01000008">
    <property type="protein sequence ID" value="SKC81101.1"/>
    <property type="molecule type" value="Genomic_DNA"/>
</dbReference>
<dbReference type="InterPro" id="IPR000962">
    <property type="entry name" value="Znf_DskA_TraR"/>
</dbReference>
<dbReference type="PANTHER" id="PTHR33823">
    <property type="entry name" value="RNA POLYMERASE-BINDING TRANSCRIPTION FACTOR DKSA-RELATED"/>
    <property type="match status" value="1"/>
</dbReference>
<dbReference type="GO" id="GO:0008270">
    <property type="term" value="F:zinc ion binding"/>
    <property type="evidence" value="ECO:0007669"/>
    <property type="project" value="UniProtKB-KW"/>
</dbReference>
<organism evidence="7 8">
    <name type="scientific">Krasilnikoviella flava</name>
    <dbReference type="NCBI Taxonomy" id="526729"/>
    <lineage>
        <taxon>Bacteria</taxon>
        <taxon>Bacillati</taxon>
        <taxon>Actinomycetota</taxon>
        <taxon>Actinomycetes</taxon>
        <taxon>Micrococcales</taxon>
        <taxon>Promicromonosporaceae</taxon>
        <taxon>Krasilnikoviella</taxon>
    </lineage>
</organism>
<reference evidence="7 8" key="1">
    <citation type="submission" date="2017-02" db="EMBL/GenBank/DDBJ databases">
        <authorList>
            <person name="Peterson S.W."/>
        </authorList>
    </citation>
    <scope>NUCLEOTIDE SEQUENCE [LARGE SCALE GENOMIC DNA]</scope>
    <source>
        <strain evidence="7 8">DSM 21481</strain>
    </source>
</reference>
<evidence type="ECO:0000256" key="4">
    <source>
        <dbReference type="PROSITE-ProRule" id="PRU00510"/>
    </source>
</evidence>
<protein>
    <submittedName>
        <fullName evidence="7">Transcriptional regulator, TraR/DksA family</fullName>
    </submittedName>
</protein>
<evidence type="ECO:0000256" key="3">
    <source>
        <dbReference type="ARBA" id="ARBA00022833"/>
    </source>
</evidence>
<feature type="coiled-coil region" evidence="5">
    <location>
        <begin position="79"/>
        <end position="106"/>
    </location>
</feature>
<evidence type="ECO:0000259" key="6">
    <source>
        <dbReference type="Pfam" id="PF01258"/>
    </source>
</evidence>
<dbReference type="Pfam" id="PF01258">
    <property type="entry name" value="zf-dskA_traR"/>
    <property type="match status" value="1"/>
</dbReference>
<name>A0A1T5LYP5_9MICO</name>
<feature type="domain" description="Zinc finger DksA/TraR C4-type" evidence="6">
    <location>
        <begin position="110"/>
        <end position="138"/>
    </location>
</feature>
<keyword evidence="2" id="KW-0863">Zinc-finger</keyword>
<evidence type="ECO:0000256" key="1">
    <source>
        <dbReference type="ARBA" id="ARBA00022723"/>
    </source>
</evidence>
<dbReference type="Proteomes" id="UP000189777">
    <property type="component" value="Unassembled WGS sequence"/>
</dbReference>
<dbReference type="AlphaFoldDB" id="A0A1T5LYP5"/>
<feature type="zinc finger region" description="dksA C4-type" evidence="4">
    <location>
        <begin position="115"/>
        <end position="139"/>
    </location>
</feature>
<sequence length="141" mass="15149">MTVQGCGGWRVDDGPTNIRCRCETAGMTHRADAAEARLRARLAGVEARRAAQRRAVEGIVESARDSNADDEHDPEGTTLAWERQQAAALEAEAERERDELLAALGRVAAGTYGLCEVCGLPIPDARLEVRPAATRCVEHAG</sequence>
<dbReference type="STRING" id="526729.SAMN04324258_4159"/>
<keyword evidence="5" id="KW-0175">Coiled coil</keyword>
<keyword evidence="1" id="KW-0479">Metal-binding</keyword>
<evidence type="ECO:0000313" key="7">
    <source>
        <dbReference type="EMBL" id="SKC81101.1"/>
    </source>
</evidence>
<keyword evidence="3" id="KW-0862">Zinc</keyword>
<dbReference type="Gene3D" id="1.20.120.910">
    <property type="entry name" value="DksA, coiled-coil domain"/>
    <property type="match status" value="1"/>
</dbReference>
<dbReference type="PROSITE" id="PS51128">
    <property type="entry name" value="ZF_DKSA_2"/>
    <property type="match status" value="1"/>
</dbReference>
<dbReference type="SUPFAM" id="SSF57716">
    <property type="entry name" value="Glucocorticoid receptor-like (DNA-binding domain)"/>
    <property type="match status" value="1"/>
</dbReference>
<evidence type="ECO:0000313" key="8">
    <source>
        <dbReference type="Proteomes" id="UP000189777"/>
    </source>
</evidence>
<dbReference type="PANTHER" id="PTHR33823:SF4">
    <property type="entry name" value="GENERAL STRESS PROTEIN 16O"/>
    <property type="match status" value="1"/>
</dbReference>
<proteinExistence type="predicted"/>
<evidence type="ECO:0000256" key="5">
    <source>
        <dbReference type="SAM" id="Coils"/>
    </source>
</evidence>
<evidence type="ECO:0000256" key="2">
    <source>
        <dbReference type="ARBA" id="ARBA00022771"/>
    </source>
</evidence>